<dbReference type="InterPro" id="IPR046342">
    <property type="entry name" value="CBS_dom_sf"/>
</dbReference>
<name>E6QPM7_9ZZZZ</name>
<reference evidence="3" key="1">
    <citation type="submission" date="2009-10" db="EMBL/GenBank/DDBJ databases">
        <title>Diversity of trophic interactions inside an arsenic-rich microbial ecosystem.</title>
        <authorList>
            <person name="Bertin P.N."/>
            <person name="Heinrich-Salmeron A."/>
            <person name="Pelletier E."/>
            <person name="Goulhen-Chollet F."/>
            <person name="Arsene-Ploetze F."/>
            <person name="Gallien S."/>
            <person name="Calteau A."/>
            <person name="Vallenet D."/>
            <person name="Casiot C."/>
            <person name="Chane-Woon-Ming B."/>
            <person name="Giloteaux L."/>
            <person name="Barakat M."/>
            <person name="Bonnefoy V."/>
            <person name="Bruneel O."/>
            <person name="Chandler M."/>
            <person name="Cleiss J."/>
            <person name="Duran R."/>
            <person name="Elbaz-Poulichet F."/>
            <person name="Fonknechten N."/>
            <person name="Lauga B."/>
            <person name="Mornico D."/>
            <person name="Ortet P."/>
            <person name="Schaeffer C."/>
            <person name="Siguier P."/>
            <person name="Alexander Thil Smith A."/>
            <person name="Van Dorsselaer A."/>
            <person name="Weissenbach J."/>
            <person name="Medigue C."/>
            <person name="Le Paslier D."/>
        </authorList>
    </citation>
    <scope>NUCLEOTIDE SEQUENCE</scope>
</reference>
<dbReference type="Gene3D" id="3.10.580.10">
    <property type="entry name" value="CBS-domain"/>
    <property type="match status" value="2"/>
</dbReference>
<accession>E6QPM7</accession>
<evidence type="ECO:0000313" key="3">
    <source>
        <dbReference type="EMBL" id="CBI09198.1"/>
    </source>
</evidence>
<dbReference type="SUPFAM" id="SSF54631">
    <property type="entry name" value="CBS-domain pair"/>
    <property type="match status" value="1"/>
</dbReference>
<feature type="domain" description="CBS" evidence="2">
    <location>
        <begin position="69"/>
        <end position="127"/>
    </location>
</feature>
<protein>
    <recommendedName>
        <fullName evidence="2">CBS domain-containing protein</fullName>
    </recommendedName>
</protein>
<dbReference type="PROSITE" id="PS51371">
    <property type="entry name" value="CBS"/>
    <property type="match status" value="2"/>
</dbReference>
<dbReference type="AlphaFoldDB" id="E6QPM7"/>
<dbReference type="PANTHER" id="PTHR43080">
    <property type="entry name" value="CBS DOMAIN-CONTAINING PROTEIN CBSX3, MITOCHONDRIAL"/>
    <property type="match status" value="1"/>
</dbReference>
<dbReference type="EMBL" id="CABR01000008">
    <property type="protein sequence ID" value="CBI09198.1"/>
    <property type="molecule type" value="Genomic_DNA"/>
</dbReference>
<evidence type="ECO:0000259" key="2">
    <source>
        <dbReference type="PROSITE" id="PS51371"/>
    </source>
</evidence>
<feature type="domain" description="CBS" evidence="2">
    <location>
        <begin position="151"/>
        <end position="204"/>
    </location>
</feature>
<organism evidence="3">
    <name type="scientific">mine drainage metagenome</name>
    <dbReference type="NCBI Taxonomy" id="410659"/>
    <lineage>
        <taxon>unclassified sequences</taxon>
        <taxon>metagenomes</taxon>
        <taxon>ecological metagenomes</taxon>
    </lineage>
</organism>
<dbReference type="PANTHER" id="PTHR43080:SF2">
    <property type="entry name" value="CBS DOMAIN-CONTAINING PROTEIN"/>
    <property type="match status" value="1"/>
</dbReference>
<proteinExistence type="predicted"/>
<dbReference type="InterPro" id="IPR051257">
    <property type="entry name" value="Diverse_CBS-Domain"/>
</dbReference>
<gene>
    <name evidence="3" type="ORF">CARN7_2857</name>
</gene>
<sequence length="204" mass="22959">MQSMSNLNYGPLDNKMTGIEFSDADIIDAMKHISGYIDITLGDFRELYHLAYRHAKERLLAKTQPGTLMRMVQEPLLTHMSLDQAVRILIRSPFKLLPVLDKDAHVIGVLSDTDFLRWHKTNTFLEILLNMASHSLKFNDIYHDVAVSTIMTSPAITVNKTASLEEINSVFCLHELSGMPVVDSDNHFVGLLLRKDVIDSCGMG</sequence>
<dbReference type="Pfam" id="PF00571">
    <property type="entry name" value="CBS"/>
    <property type="match status" value="2"/>
</dbReference>
<evidence type="ECO:0000256" key="1">
    <source>
        <dbReference type="ARBA" id="ARBA00023122"/>
    </source>
</evidence>
<dbReference type="InterPro" id="IPR000644">
    <property type="entry name" value="CBS_dom"/>
</dbReference>
<dbReference type="SMART" id="SM00116">
    <property type="entry name" value="CBS"/>
    <property type="match status" value="2"/>
</dbReference>
<keyword evidence="1" id="KW-0129">CBS domain</keyword>
<comment type="caution">
    <text evidence="3">The sequence shown here is derived from an EMBL/GenBank/DDBJ whole genome shotgun (WGS) entry which is preliminary data.</text>
</comment>